<gene>
    <name evidence="11" type="ORF">TELCIR_03832</name>
</gene>
<keyword evidence="2" id="KW-0813">Transport</keyword>
<evidence type="ECO:0000256" key="1">
    <source>
        <dbReference type="ARBA" id="ARBA00004651"/>
    </source>
</evidence>
<accession>A0A2G9UVI0</accession>
<keyword evidence="3" id="KW-1003">Cell membrane</keyword>
<evidence type="ECO:0000256" key="3">
    <source>
        <dbReference type="ARBA" id="ARBA00022475"/>
    </source>
</evidence>
<dbReference type="PROSITE" id="PS50088">
    <property type="entry name" value="ANK_REPEAT"/>
    <property type="match status" value="1"/>
</dbReference>
<keyword evidence="9" id="KW-0407">Ion channel</keyword>
<evidence type="ECO:0000256" key="4">
    <source>
        <dbReference type="ARBA" id="ARBA00022568"/>
    </source>
</evidence>
<dbReference type="GO" id="GO:0005262">
    <property type="term" value="F:calcium channel activity"/>
    <property type="evidence" value="ECO:0007669"/>
    <property type="project" value="UniProtKB-KW"/>
</dbReference>
<dbReference type="InterPro" id="IPR002110">
    <property type="entry name" value="Ankyrin_rpt"/>
</dbReference>
<protein>
    <submittedName>
        <fullName evidence="11">Ankyrin repeat protein</fullName>
    </submittedName>
</protein>
<dbReference type="AlphaFoldDB" id="A0A2G9UVI0"/>
<dbReference type="GO" id="GO:0098703">
    <property type="term" value="P:calcium ion import across plasma membrane"/>
    <property type="evidence" value="ECO:0007669"/>
    <property type="project" value="TreeGrafter"/>
</dbReference>
<dbReference type="GO" id="GO:0005886">
    <property type="term" value="C:plasma membrane"/>
    <property type="evidence" value="ECO:0007669"/>
    <property type="project" value="UniProtKB-SubCell"/>
</dbReference>
<keyword evidence="8" id="KW-0406">Ion transport</keyword>
<keyword evidence="3" id="KW-0472">Membrane</keyword>
<dbReference type="SMART" id="SM00248">
    <property type="entry name" value="ANK"/>
    <property type="match status" value="2"/>
</dbReference>
<evidence type="ECO:0000313" key="11">
    <source>
        <dbReference type="EMBL" id="PIO74163.1"/>
    </source>
</evidence>
<evidence type="ECO:0000256" key="5">
    <source>
        <dbReference type="ARBA" id="ARBA00022673"/>
    </source>
</evidence>
<dbReference type="Pfam" id="PF12796">
    <property type="entry name" value="Ank_2"/>
    <property type="match status" value="1"/>
</dbReference>
<dbReference type="EMBL" id="KZ345324">
    <property type="protein sequence ID" value="PIO74163.1"/>
    <property type="molecule type" value="Genomic_DNA"/>
</dbReference>
<evidence type="ECO:0000256" key="10">
    <source>
        <dbReference type="PROSITE-ProRule" id="PRU00023"/>
    </source>
</evidence>
<reference evidence="11 12" key="1">
    <citation type="submission" date="2015-09" db="EMBL/GenBank/DDBJ databases">
        <title>Draft genome of the parasitic nematode Teladorsagia circumcincta isolate WARC Sus (inbred).</title>
        <authorList>
            <person name="Mitreva M."/>
        </authorList>
    </citation>
    <scope>NUCLEOTIDE SEQUENCE [LARGE SCALE GENOMIC DNA]</scope>
    <source>
        <strain evidence="11 12">S</strain>
    </source>
</reference>
<dbReference type="Proteomes" id="UP000230423">
    <property type="component" value="Unassembled WGS sequence"/>
</dbReference>
<sequence>MYFGEYPLSFAVCMNQPDLVRLLVAMKANLNAQDTNGNTALHLCVIHEKILFNIILELEGESVWVYGEANCFSYPLTKIDTINEVSGEMNEQSALSLVVYGV</sequence>
<dbReference type="Gene3D" id="1.25.40.20">
    <property type="entry name" value="Ankyrin repeat-containing domain"/>
    <property type="match status" value="1"/>
</dbReference>
<evidence type="ECO:0000256" key="7">
    <source>
        <dbReference type="ARBA" id="ARBA00022837"/>
    </source>
</evidence>
<dbReference type="PANTHER" id="PTHR10582:SF19">
    <property type="entry name" value="ION TRANSPORT DOMAIN-CONTAINING PROTEIN"/>
    <property type="match status" value="1"/>
</dbReference>
<dbReference type="OrthoDB" id="533508at2759"/>
<dbReference type="PROSITE" id="PS50297">
    <property type="entry name" value="ANK_REP_REGION"/>
    <property type="match status" value="1"/>
</dbReference>
<keyword evidence="6" id="KW-0677">Repeat</keyword>
<keyword evidence="7" id="KW-0106">Calcium</keyword>
<dbReference type="SUPFAM" id="SSF48403">
    <property type="entry name" value="Ankyrin repeat"/>
    <property type="match status" value="1"/>
</dbReference>
<evidence type="ECO:0000256" key="9">
    <source>
        <dbReference type="ARBA" id="ARBA00023303"/>
    </source>
</evidence>
<keyword evidence="4" id="KW-0109">Calcium transport</keyword>
<evidence type="ECO:0000256" key="8">
    <source>
        <dbReference type="ARBA" id="ARBA00023065"/>
    </source>
</evidence>
<name>A0A2G9UVI0_TELCI</name>
<dbReference type="PANTHER" id="PTHR10582">
    <property type="entry name" value="TRANSIENT RECEPTOR POTENTIAL ION CHANNEL PROTEIN"/>
    <property type="match status" value="1"/>
</dbReference>
<keyword evidence="12" id="KW-1185">Reference proteome</keyword>
<comment type="subcellular location">
    <subcellularLocation>
        <location evidence="1">Cell membrane</location>
        <topology evidence="1">Multi-pass membrane protein</topology>
    </subcellularLocation>
</comment>
<evidence type="ECO:0000256" key="6">
    <source>
        <dbReference type="ARBA" id="ARBA00022737"/>
    </source>
</evidence>
<organism evidence="11 12">
    <name type="scientific">Teladorsagia circumcincta</name>
    <name type="common">Brown stomach worm</name>
    <name type="synonym">Ostertagia circumcincta</name>
    <dbReference type="NCBI Taxonomy" id="45464"/>
    <lineage>
        <taxon>Eukaryota</taxon>
        <taxon>Metazoa</taxon>
        <taxon>Ecdysozoa</taxon>
        <taxon>Nematoda</taxon>
        <taxon>Chromadorea</taxon>
        <taxon>Rhabditida</taxon>
        <taxon>Rhabditina</taxon>
        <taxon>Rhabditomorpha</taxon>
        <taxon>Strongyloidea</taxon>
        <taxon>Trichostrongylidae</taxon>
        <taxon>Teladorsagia</taxon>
    </lineage>
</organism>
<dbReference type="InterPro" id="IPR036770">
    <property type="entry name" value="Ankyrin_rpt-contain_sf"/>
</dbReference>
<keyword evidence="5" id="KW-0107">Calcium channel</keyword>
<proteinExistence type="predicted"/>
<dbReference type="InterPro" id="IPR024862">
    <property type="entry name" value="TRPV"/>
</dbReference>
<keyword evidence="10" id="KW-0040">ANK repeat</keyword>
<evidence type="ECO:0000256" key="2">
    <source>
        <dbReference type="ARBA" id="ARBA00022448"/>
    </source>
</evidence>
<evidence type="ECO:0000313" key="12">
    <source>
        <dbReference type="Proteomes" id="UP000230423"/>
    </source>
</evidence>
<feature type="repeat" description="ANK" evidence="10">
    <location>
        <begin position="3"/>
        <end position="35"/>
    </location>
</feature>